<protein>
    <submittedName>
        <fullName evidence="2">Uncharacterized protein</fullName>
    </submittedName>
</protein>
<organism evidence="2 3">
    <name type="scientific">Roseovarius indicus</name>
    <dbReference type="NCBI Taxonomy" id="540747"/>
    <lineage>
        <taxon>Bacteria</taxon>
        <taxon>Pseudomonadati</taxon>
        <taxon>Pseudomonadota</taxon>
        <taxon>Alphaproteobacteria</taxon>
        <taxon>Rhodobacterales</taxon>
        <taxon>Roseobacteraceae</taxon>
        <taxon>Roseovarius</taxon>
    </lineage>
</organism>
<keyword evidence="1" id="KW-0812">Transmembrane</keyword>
<dbReference type="KEGG" id="rid:RIdsm_02657"/>
<sequence>MQQLVSGYRGISLLVNVNWDRILYLATIAVALLAGAFVGSL</sequence>
<evidence type="ECO:0000256" key="1">
    <source>
        <dbReference type="SAM" id="Phobius"/>
    </source>
</evidence>
<dbReference type="EMBL" id="CP031598">
    <property type="protein sequence ID" value="QEW26851.1"/>
    <property type="molecule type" value="Genomic_DNA"/>
</dbReference>
<dbReference type="RefSeq" id="WP_268793841.1">
    <property type="nucleotide sequence ID" value="NZ_CAXRJZ010000136.1"/>
</dbReference>
<feature type="transmembrane region" description="Helical" evidence="1">
    <location>
        <begin position="22"/>
        <end position="39"/>
    </location>
</feature>
<keyword evidence="1" id="KW-1133">Transmembrane helix</keyword>
<accession>A0A5P3ACB7</accession>
<dbReference type="Proteomes" id="UP000325785">
    <property type="component" value="Chromosome"/>
</dbReference>
<reference evidence="2 3" key="1">
    <citation type="submission" date="2018-08" db="EMBL/GenBank/DDBJ databases">
        <title>Genetic Globetrotter - A new plasmid hitch-hiking vast phylogenetic and geographic distances.</title>
        <authorList>
            <person name="Vollmers J."/>
            <person name="Petersen J."/>
        </authorList>
    </citation>
    <scope>NUCLEOTIDE SEQUENCE [LARGE SCALE GENOMIC DNA]</scope>
    <source>
        <strain evidence="2 3">DSM 26383</strain>
    </source>
</reference>
<evidence type="ECO:0000313" key="2">
    <source>
        <dbReference type="EMBL" id="QEW26851.1"/>
    </source>
</evidence>
<name>A0A5P3ACB7_9RHOB</name>
<keyword evidence="1" id="KW-0472">Membrane</keyword>
<dbReference type="AlphaFoldDB" id="A0A5P3ACB7"/>
<proteinExistence type="predicted"/>
<gene>
    <name evidence="2" type="ORF">RIdsm_02657</name>
</gene>
<evidence type="ECO:0000313" key="3">
    <source>
        <dbReference type="Proteomes" id="UP000325785"/>
    </source>
</evidence>